<evidence type="ECO:0000256" key="1">
    <source>
        <dbReference type="SAM" id="Phobius"/>
    </source>
</evidence>
<keyword evidence="3" id="KW-1185">Reference proteome</keyword>
<feature type="transmembrane region" description="Helical" evidence="1">
    <location>
        <begin position="185"/>
        <end position="204"/>
    </location>
</feature>
<proteinExistence type="predicted"/>
<feature type="transmembrane region" description="Helical" evidence="1">
    <location>
        <begin position="53"/>
        <end position="75"/>
    </location>
</feature>
<dbReference type="AlphaFoldDB" id="A0A9N8DPX4"/>
<evidence type="ECO:0000313" key="2">
    <source>
        <dbReference type="EMBL" id="CAB9506973.1"/>
    </source>
</evidence>
<feature type="transmembrane region" description="Helical" evidence="1">
    <location>
        <begin position="224"/>
        <end position="248"/>
    </location>
</feature>
<dbReference type="EMBL" id="CAICTM010000286">
    <property type="protein sequence ID" value="CAB9506973.1"/>
    <property type="molecule type" value="Genomic_DNA"/>
</dbReference>
<gene>
    <name evidence="2" type="ORF">SEMRO_287_G108540.1</name>
</gene>
<evidence type="ECO:0000313" key="3">
    <source>
        <dbReference type="Proteomes" id="UP001153069"/>
    </source>
</evidence>
<keyword evidence="1" id="KW-0812">Transmembrane</keyword>
<comment type="caution">
    <text evidence="2">The sequence shown here is derived from an EMBL/GenBank/DDBJ whole genome shotgun (WGS) entry which is preliminary data.</text>
</comment>
<feature type="transmembrane region" description="Helical" evidence="1">
    <location>
        <begin position="87"/>
        <end position="105"/>
    </location>
</feature>
<feature type="transmembrane region" description="Helical" evidence="1">
    <location>
        <begin position="137"/>
        <end position="164"/>
    </location>
</feature>
<name>A0A9N8DPX4_9STRA</name>
<feature type="transmembrane region" description="Helical" evidence="1">
    <location>
        <begin position="290"/>
        <end position="311"/>
    </location>
</feature>
<dbReference type="OrthoDB" id="42025at2759"/>
<dbReference type="Proteomes" id="UP001153069">
    <property type="component" value="Unassembled WGS sequence"/>
</dbReference>
<organism evidence="2 3">
    <name type="scientific">Seminavis robusta</name>
    <dbReference type="NCBI Taxonomy" id="568900"/>
    <lineage>
        <taxon>Eukaryota</taxon>
        <taxon>Sar</taxon>
        <taxon>Stramenopiles</taxon>
        <taxon>Ochrophyta</taxon>
        <taxon>Bacillariophyta</taxon>
        <taxon>Bacillariophyceae</taxon>
        <taxon>Bacillariophycidae</taxon>
        <taxon>Naviculales</taxon>
        <taxon>Naviculaceae</taxon>
        <taxon>Seminavis</taxon>
    </lineage>
</organism>
<protein>
    <submittedName>
        <fullName evidence="2">Uncharacterized protein</fullName>
    </submittedName>
</protein>
<feature type="transmembrane region" description="Helical" evidence="1">
    <location>
        <begin position="260"/>
        <end position="284"/>
    </location>
</feature>
<keyword evidence="1" id="KW-1133">Transmembrane helix</keyword>
<feature type="transmembrane region" description="Helical" evidence="1">
    <location>
        <begin position="20"/>
        <end position="41"/>
    </location>
</feature>
<reference evidence="2" key="1">
    <citation type="submission" date="2020-06" db="EMBL/GenBank/DDBJ databases">
        <authorList>
            <consortium name="Plant Systems Biology data submission"/>
        </authorList>
    </citation>
    <scope>NUCLEOTIDE SEQUENCE</scope>
    <source>
        <strain evidence="2">D6</strain>
    </source>
</reference>
<sequence length="379" mass="41334">MSMIRENYRLQSDRRQFGGLMMILGFCAIIQPLGGIVSSFGPDGALTTDPSEIPFWGMIAAFCLFTNGVVAVIIGYMSTVHDWSHRYLTAFSVLIIQTAFIPYITDMTAVGKGATASLEEQQFIPSDYEPTETDVKFVGAMGILGIATYGFAFVGAISFMAFCLHAYNTGTPEQRSGAYFEGRMGLYSFILALGGLAQLMLGAYCRVKFDNAVYREGIVHVAMFFVSYPTISMCVGLIQVFTGIWGVFRSVGYHSGPNDYYYQIILTAQWVAVLTLQVVAQIAYAPEGELALAAPTVAAMSLGINLMPAFLDQKMRTLPAQFDANYSALPTHRDVKELSESGSMPSGVTADEVAMPEIPETSVDEEPNMSMNMIAEIEV</sequence>
<keyword evidence="1" id="KW-0472">Membrane</keyword>
<accession>A0A9N8DPX4</accession>